<dbReference type="PANTHER" id="PTHR21615">
    <property type="entry name" value="CYCLIN N-TERMINAL DOMAIN-CONTAINING PROTEIN 1"/>
    <property type="match status" value="1"/>
</dbReference>
<evidence type="ECO:0000313" key="2">
    <source>
        <dbReference type="EMBL" id="TNN16856.1"/>
    </source>
</evidence>
<dbReference type="GO" id="GO:0007131">
    <property type="term" value="P:reciprocal meiotic recombination"/>
    <property type="evidence" value="ECO:0007669"/>
    <property type="project" value="TreeGrafter"/>
</dbReference>
<keyword evidence="1" id="KW-1133">Transmembrane helix</keyword>
<dbReference type="EMBL" id="SKCS01000103">
    <property type="protein sequence ID" value="TNN16856.1"/>
    <property type="molecule type" value="Genomic_DNA"/>
</dbReference>
<feature type="transmembrane region" description="Helical" evidence="1">
    <location>
        <begin position="203"/>
        <end position="226"/>
    </location>
</feature>
<dbReference type="Proteomes" id="UP000311919">
    <property type="component" value="Unassembled WGS sequence"/>
</dbReference>
<gene>
    <name evidence="2" type="ORF">EWB00_000108</name>
</gene>
<evidence type="ECO:0000256" key="1">
    <source>
        <dbReference type="SAM" id="Phobius"/>
    </source>
</evidence>
<proteinExistence type="predicted"/>
<keyword evidence="1" id="KW-0812">Transmembrane</keyword>
<dbReference type="OrthoDB" id="9983043at2759"/>
<evidence type="ECO:0000313" key="3">
    <source>
        <dbReference type="Proteomes" id="UP000311919"/>
    </source>
</evidence>
<name>A0A4Z2DK44_SCHJA</name>
<dbReference type="PANTHER" id="PTHR21615:SF2">
    <property type="entry name" value="CYCLIN N-TERMINAL DOMAIN-CONTAINING PROTEIN 1"/>
    <property type="match status" value="1"/>
</dbReference>
<accession>A0A4Z2DK44</accession>
<sequence length="262" mass="30827">MDDFTDEELQRWLKFSNKPDPKYFKPYVLYRGLFYSDNMCNYVMKICNQLKAPDEVAYKTLEMFDRFLLFYFKDLSFGDSMFNFDWPCIPMKRKIMLFLIVVLQVVTKLIYRHKILKTSDAEKIMLKLGHPFLKNEIINAELCVISTLQDSFMYRTLQECVEFLYVCLCNKVNGLSFVLKNEVVFYVYCRYNYLRVELGKFQLLFKSSTGTTILLGSAVLFACLILSNRSNKINTILSAFESLRIMNTQDVLKATFIILTSI</sequence>
<keyword evidence="1" id="KW-0472">Membrane</keyword>
<dbReference type="GO" id="GO:0035861">
    <property type="term" value="C:site of double-strand break"/>
    <property type="evidence" value="ECO:0007669"/>
    <property type="project" value="TreeGrafter"/>
</dbReference>
<reference evidence="2 3" key="1">
    <citation type="submission" date="2019-03" db="EMBL/GenBank/DDBJ databases">
        <title>An improved genome assembly of the fluke Schistosoma japonicum.</title>
        <authorList>
            <person name="Hu W."/>
            <person name="Luo F."/>
            <person name="Yin M."/>
            <person name="Mo X."/>
            <person name="Sun C."/>
            <person name="Wu Q."/>
            <person name="Zhu B."/>
            <person name="Xiang M."/>
            <person name="Wang J."/>
            <person name="Wang Y."/>
            <person name="Zhang T."/>
            <person name="Xu B."/>
            <person name="Zheng H."/>
            <person name="Feng Z."/>
        </authorList>
    </citation>
    <scope>NUCLEOTIDE SEQUENCE [LARGE SCALE GENOMIC DNA]</scope>
    <source>
        <strain evidence="2">HuSjv2</strain>
        <tissue evidence="2">Worms</tissue>
    </source>
</reference>
<organism evidence="2 3">
    <name type="scientific">Schistosoma japonicum</name>
    <name type="common">Blood fluke</name>
    <dbReference type="NCBI Taxonomy" id="6182"/>
    <lineage>
        <taxon>Eukaryota</taxon>
        <taxon>Metazoa</taxon>
        <taxon>Spiralia</taxon>
        <taxon>Lophotrochozoa</taxon>
        <taxon>Platyhelminthes</taxon>
        <taxon>Trematoda</taxon>
        <taxon>Digenea</taxon>
        <taxon>Strigeidida</taxon>
        <taxon>Schistosomatoidea</taxon>
        <taxon>Schistosomatidae</taxon>
        <taxon>Schistosoma</taxon>
    </lineage>
</organism>
<protein>
    <submittedName>
        <fullName evidence="2">Uncharacterized protein</fullName>
    </submittedName>
</protein>
<dbReference type="AlphaFoldDB" id="A0A4Z2DK44"/>
<comment type="caution">
    <text evidence="2">The sequence shown here is derived from an EMBL/GenBank/DDBJ whole genome shotgun (WGS) entry which is preliminary data.</text>
</comment>
<keyword evidence="3" id="KW-1185">Reference proteome</keyword>